<accession>A0ABR2IZ05</accession>
<organism evidence="1 2">
    <name type="scientific">Tritrichomonas musculus</name>
    <dbReference type="NCBI Taxonomy" id="1915356"/>
    <lineage>
        <taxon>Eukaryota</taxon>
        <taxon>Metamonada</taxon>
        <taxon>Parabasalia</taxon>
        <taxon>Tritrichomonadida</taxon>
        <taxon>Tritrichomonadidae</taxon>
        <taxon>Tritrichomonas</taxon>
    </lineage>
</organism>
<dbReference type="Proteomes" id="UP001470230">
    <property type="component" value="Unassembled WGS sequence"/>
</dbReference>
<evidence type="ECO:0000313" key="1">
    <source>
        <dbReference type="EMBL" id="KAK8870845.1"/>
    </source>
</evidence>
<name>A0ABR2IZ05_9EUKA</name>
<comment type="caution">
    <text evidence="1">The sequence shown here is derived from an EMBL/GenBank/DDBJ whole genome shotgun (WGS) entry which is preliminary data.</text>
</comment>
<protein>
    <submittedName>
        <fullName evidence="1">Uncharacterized protein</fullName>
    </submittedName>
</protein>
<dbReference type="EMBL" id="JAPFFF010000014">
    <property type="protein sequence ID" value="KAK8870845.1"/>
    <property type="molecule type" value="Genomic_DNA"/>
</dbReference>
<keyword evidence="2" id="KW-1185">Reference proteome</keyword>
<reference evidence="1 2" key="1">
    <citation type="submission" date="2024-04" db="EMBL/GenBank/DDBJ databases">
        <title>Tritrichomonas musculus Genome.</title>
        <authorList>
            <person name="Alves-Ferreira E."/>
            <person name="Grigg M."/>
            <person name="Lorenzi H."/>
            <person name="Galac M."/>
        </authorList>
    </citation>
    <scope>NUCLEOTIDE SEQUENCE [LARGE SCALE GENOMIC DNA]</scope>
    <source>
        <strain evidence="1 2">EAF2021</strain>
    </source>
</reference>
<gene>
    <name evidence="1" type="ORF">M9Y10_008743</name>
</gene>
<proteinExistence type="predicted"/>
<evidence type="ECO:0000313" key="2">
    <source>
        <dbReference type="Proteomes" id="UP001470230"/>
    </source>
</evidence>
<sequence length="166" mass="19339">MFDDKCDKVIKYLQGHPLISVINDFSNMPDDISGPLFSKFPDYPPLHLFLENIKKSEFNSFNEFMQAVFNYLRTIPDTFPDDENLTRNAVAFSSCLKEIMLSLHRYANLLQLDKNVLKARYTKHISNKFTNLLNERPDTFISEMLYESDDFMKFGSHSIPSKINPP</sequence>